<evidence type="ECO:0000313" key="2">
    <source>
        <dbReference type="EMBL" id="SEJ07123.1"/>
    </source>
</evidence>
<accession>A0A1H6VR67</accession>
<reference evidence="2 3" key="1">
    <citation type="submission" date="2016-10" db="EMBL/GenBank/DDBJ databases">
        <authorList>
            <person name="de Groot N.N."/>
        </authorList>
    </citation>
    <scope>NUCLEOTIDE SEQUENCE [LARGE SCALE GENOMIC DNA]</scope>
    <source>
        <strain evidence="2 3">DSM 23048</strain>
    </source>
</reference>
<proteinExistence type="predicted"/>
<sequence length="210" mass="24406">MRTLTLLLLIITNSLAAYSQINQRLKPKDQRYKDIIEELGNPLEGKPLMIINYMGNKTGSYLWYFNERKAIKPSYLSDKPTDILSGIYIEDHGGILEKVTFKDYAEGLSQPQFLFDYCLVKDMDNNNSPEFYLTYFMNSDGLDAKPLKVIVYTTKPNSNEFYKSKVTAYIPYQEEDKYHIEEDSNFKQLPVSIRKQALGILELIKKKNIL</sequence>
<dbReference type="RefSeq" id="WP_074746501.1">
    <property type="nucleotide sequence ID" value="NZ_FNYS01000011.1"/>
</dbReference>
<evidence type="ECO:0000313" key="3">
    <source>
        <dbReference type="Proteomes" id="UP000183077"/>
    </source>
</evidence>
<name>A0A1H6VR67_9FLAO</name>
<organism evidence="2 3">
    <name type="scientific">Myroides marinus</name>
    <dbReference type="NCBI Taxonomy" id="703342"/>
    <lineage>
        <taxon>Bacteria</taxon>
        <taxon>Pseudomonadati</taxon>
        <taxon>Bacteroidota</taxon>
        <taxon>Flavobacteriia</taxon>
        <taxon>Flavobacteriales</taxon>
        <taxon>Flavobacteriaceae</taxon>
        <taxon>Myroides</taxon>
    </lineage>
</organism>
<dbReference type="AlphaFoldDB" id="A0A1H6VR67"/>
<evidence type="ECO:0000256" key="1">
    <source>
        <dbReference type="SAM" id="SignalP"/>
    </source>
</evidence>
<feature type="signal peptide" evidence="1">
    <location>
        <begin position="1"/>
        <end position="19"/>
    </location>
</feature>
<keyword evidence="1" id="KW-0732">Signal</keyword>
<gene>
    <name evidence="2" type="ORF">SAMN04488018_11118</name>
</gene>
<dbReference type="Proteomes" id="UP000183077">
    <property type="component" value="Unassembled WGS sequence"/>
</dbReference>
<feature type="chain" id="PRO_5010343725" evidence="1">
    <location>
        <begin position="20"/>
        <end position="210"/>
    </location>
</feature>
<dbReference type="EMBL" id="FNYS01000011">
    <property type="protein sequence ID" value="SEJ07123.1"/>
    <property type="molecule type" value="Genomic_DNA"/>
</dbReference>
<protein>
    <submittedName>
        <fullName evidence="2">Uncharacterized protein</fullName>
    </submittedName>
</protein>
<dbReference type="GeneID" id="82257546"/>